<keyword evidence="5 10" id="KW-0418">Kinase</keyword>
<evidence type="ECO:0000256" key="2">
    <source>
        <dbReference type="ARBA" id="ARBA00011903"/>
    </source>
</evidence>
<evidence type="ECO:0000256" key="7">
    <source>
        <dbReference type="ARBA" id="ARBA00023137"/>
    </source>
</evidence>
<proteinExistence type="inferred from homology"/>
<evidence type="ECO:0000256" key="1">
    <source>
        <dbReference type="ARBA" id="ARBA00007316"/>
    </source>
</evidence>
<dbReference type="EMBL" id="FZOT01000007">
    <property type="protein sequence ID" value="SNS81364.1"/>
    <property type="molecule type" value="Genomic_DNA"/>
</dbReference>
<evidence type="ECO:0000313" key="11">
    <source>
        <dbReference type="Proteomes" id="UP000198284"/>
    </source>
</evidence>
<feature type="domain" description="AAA" evidence="9">
    <location>
        <begin position="114"/>
        <end position="273"/>
    </location>
</feature>
<dbReference type="GO" id="GO:0004713">
    <property type="term" value="F:protein tyrosine kinase activity"/>
    <property type="evidence" value="ECO:0007669"/>
    <property type="project" value="TreeGrafter"/>
</dbReference>
<dbReference type="GO" id="GO:0005886">
    <property type="term" value="C:plasma membrane"/>
    <property type="evidence" value="ECO:0007669"/>
    <property type="project" value="TreeGrafter"/>
</dbReference>
<evidence type="ECO:0000256" key="3">
    <source>
        <dbReference type="ARBA" id="ARBA00022679"/>
    </source>
</evidence>
<dbReference type="NCBIfam" id="TIGR03018">
    <property type="entry name" value="pepcterm_TyrKin"/>
    <property type="match status" value="1"/>
</dbReference>
<dbReference type="InterPro" id="IPR050445">
    <property type="entry name" value="Bact_polysacc_biosynth/exp"/>
</dbReference>
<evidence type="ECO:0000256" key="6">
    <source>
        <dbReference type="ARBA" id="ARBA00022840"/>
    </source>
</evidence>
<dbReference type="Pfam" id="PF13614">
    <property type="entry name" value="AAA_31"/>
    <property type="match status" value="1"/>
</dbReference>
<dbReference type="InterPro" id="IPR027417">
    <property type="entry name" value="P-loop_NTPase"/>
</dbReference>
<evidence type="ECO:0000256" key="8">
    <source>
        <dbReference type="ARBA" id="ARBA00051245"/>
    </source>
</evidence>
<keyword evidence="11" id="KW-1185">Reference proteome</keyword>
<accession>A0A239HM78</accession>
<comment type="catalytic activity">
    <reaction evidence="8">
        <text>L-tyrosyl-[protein] + ATP = O-phospho-L-tyrosyl-[protein] + ADP + H(+)</text>
        <dbReference type="Rhea" id="RHEA:10596"/>
        <dbReference type="Rhea" id="RHEA-COMP:10136"/>
        <dbReference type="Rhea" id="RHEA-COMP:20101"/>
        <dbReference type="ChEBI" id="CHEBI:15378"/>
        <dbReference type="ChEBI" id="CHEBI:30616"/>
        <dbReference type="ChEBI" id="CHEBI:46858"/>
        <dbReference type="ChEBI" id="CHEBI:61978"/>
        <dbReference type="ChEBI" id="CHEBI:456216"/>
        <dbReference type="EC" id="2.7.10.2"/>
    </reaction>
</comment>
<keyword evidence="7" id="KW-0829">Tyrosine-protein kinase</keyword>
<dbReference type="Proteomes" id="UP000198284">
    <property type="component" value="Unassembled WGS sequence"/>
</dbReference>
<dbReference type="RefSeq" id="WP_089399613.1">
    <property type="nucleotide sequence ID" value="NZ_FZOT01000007.1"/>
</dbReference>
<dbReference type="SUPFAM" id="SSF52540">
    <property type="entry name" value="P-loop containing nucleoside triphosphate hydrolases"/>
    <property type="match status" value="1"/>
</dbReference>
<dbReference type="InterPro" id="IPR005702">
    <property type="entry name" value="Wzc-like_C"/>
</dbReference>
<organism evidence="10 11">
    <name type="scientific">Noviherbaspirillum humi</name>
    <dbReference type="NCBI Taxonomy" id="1688639"/>
    <lineage>
        <taxon>Bacteria</taxon>
        <taxon>Pseudomonadati</taxon>
        <taxon>Pseudomonadota</taxon>
        <taxon>Betaproteobacteria</taxon>
        <taxon>Burkholderiales</taxon>
        <taxon>Oxalobacteraceae</taxon>
        <taxon>Noviherbaspirillum</taxon>
    </lineage>
</organism>
<evidence type="ECO:0000256" key="4">
    <source>
        <dbReference type="ARBA" id="ARBA00022741"/>
    </source>
</evidence>
<dbReference type="PANTHER" id="PTHR32309:SF13">
    <property type="entry name" value="FERRIC ENTEROBACTIN TRANSPORT PROTEIN FEPE"/>
    <property type="match status" value="1"/>
</dbReference>
<keyword evidence="3" id="KW-0808">Transferase</keyword>
<dbReference type="EC" id="2.7.10.2" evidence="2"/>
<name>A0A239HM78_9BURK</name>
<dbReference type="AlphaFoldDB" id="A0A239HM78"/>
<dbReference type="OrthoDB" id="9808257at2"/>
<dbReference type="PANTHER" id="PTHR32309">
    <property type="entry name" value="TYROSINE-PROTEIN KINASE"/>
    <property type="match status" value="1"/>
</dbReference>
<dbReference type="InterPro" id="IPR025669">
    <property type="entry name" value="AAA_dom"/>
</dbReference>
<keyword evidence="4" id="KW-0547">Nucleotide-binding</keyword>
<dbReference type="CDD" id="cd05387">
    <property type="entry name" value="BY-kinase"/>
    <property type="match status" value="1"/>
</dbReference>
<evidence type="ECO:0000256" key="5">
    <source>
        <dbReference type="ARBA" id="ARBA00022777"/>
    </source>
</evidence>
<evidence type="ECO:0000259" key="9">
    <source>
        <dbReference type="Pfam" id="PF13614"/>
    </source>
</evidence>
<reference evidence="10 11" key="1">
    <citation type="submission" date="2017-06" db="EMBL/GenBank/DDBJ databases">
        <authorList>
            <person name="Kim H.J."/>
            <person name="Triplett B.A."/>
        </authorList>
    </citation>
    <scope>NUCLEOTIDE SEQUENCE [LARGE SCALE GENOMIC DNA]</scope>
    <source>
        <strain evidence="10 11">U15</strain>
    </source>
</reference>
<evidence type="ECO:0000313" key="10">
    <source>
        <dbReference type="EMBL" id="SNS81364.1"/>
    </source>
</evidence>
<sequence>MSIIEKAASRLNQQAKIPPARSVPVSPPVLVQAQALPSTPADEVEPSQAADYARENIPSPNRFDIDLLRLQQMGLVTPETGRTAIAEEFRLIKRPIIEKAFSAEPGSKKRGNLIMVTSAMPGEGKTFCSVNLAMSIAMELDHTVLLVDADVARPSVPRYLGLEAEQGLLDLLHNPDLDVRDVMYSTNVERLRVLPAGRSNRRATELLASQAMSRLLEELASRYPDRIIIFDSPPVLLTSEARALASQMGQIVMVVEAEGTTQRGLKEALRQIGSNDNVNLIYNKAQAFPGTRYYGGYY</sequence>
<keyword evidence="6" id="KW-0067">ATP-binding</keyword>
<protein>
    <recommendedName>
        <fullName evidence="2">non-specific protein-tyrosine kinase</fullName>
        <ecNumber evidence="2">2.7.10.2</ecNumber>
    </recommendedName>
</protein>
<gene>
    <name evidence="10" type="ORF">SAMN06265795_10715</name>
</gene>
<comment type="similarity">
    <text evidence="1">Belongs to the CpsD/CapB family.</text>
</comment>
<dbReference type="Gene3D" id="3.40.50.300">
    <property type="entry name" value="P-loop containing nucleotide triphosphate hydrolases"/>
    <property type="match status" value="1"/>
</dbReference>